<proteinExistence type="predicted"/>
<dbReference type="SUPFAM" id="SSF53335">
    <property type="entry name" value="S-adenosyl-L-methionine-dependent methyltransferases"/>
    <property type="match status" value="1"/>
</dbReference>
<gene>
    <name evidence="2" type="ORF">Q8947_05930</name>
</gene>
<evidence type="ECO:0000259" key="1">
    <source>
        <dbReference type="Pfam" id="PF08242"/>
    </source>
</evidence>
<reference evidence="2 3" key="1">
    <citation type="submission" date="2023-08" db="EMBL/GenBank/DDBJ databases">
        <title>Alcaligenaceae gen. nov., a novel taxon isolated from the sludge of Yixing Pesticide Factory.</title>
        <authorList>
            <person name="Ruan L."/>
        </authorList>
    </citation>
    <scope>NUCLEOTIDE SEQUENCE [LARGE SCALE GENOMIC DNA]</scope>
    <source>
        <strain evidence="2 3">LG-2</strain>
    </source>
</reference>
<comment type="caution">
    <text evidence="2">The sequence shown here is derived from an EMBL/GenBank/DDBJ whole genome shotgun (WGS) entry which is preliminary data.</text>
</comment>
<dbReference type="RefSeq" id="WP_347286711.1">
    <property type="nucleotide sequence ID" value="NZ_JAUZQE010000010.1"/>
</dbReference>
<keyword evidence="2" id="KW-0489">Methyltransferase</keyword>
<sequence length="655" mass="72621">MKDPVTGVWSRPGYGGIAYSDGDEVETRLMAALRASKDVSVLSSDLVRHCIDWPSLYHFSANRANLLRPLESLLKGSVLEIGAGCGAITRYLGECGGAVVALEGSPRRAAIARERTRDLPNVSVVAERFDDFVSSETYDAVTLIGVLEYANLFMAGPHPARAMLERARSFLRPGGCLIVAIENQLGLKYFAGAREDHLGVPMYGLEDRYTTSQAQTYGLRELSGLLTDAGFAGIDAYAPFPDYKLPTTVVSGKGFEEPHFDAATPICQSVRRDPQLPPVLTFSPELAWPVVVRNGLGMHLANSFLLVAHTEPAKKPASECVLAWHYAAARHRAYCKEVRFVRTRSGIGLQYRRLDPVAEQVADSPLRFSLPATAAYEHGRLLSSEWLDIVTRDGWSMTEVGQFLRRYLAALQSLDAENDSIRFDDPAALVPGEYFDRLPHNIIVNEAGEFRLIDEEWVSIEPLPVGLLVFRALVVMLQGVSRLGVPLRPFGSTLGDFLRACMAELGWDVTEAALMGYLRREVAVQRAVAGQPPLGEDEARKLVLSSAAVGARHAYEEIEYQARRIQELEGIVAQNAGRLQAMERELASCNEAIAQRDASIMKRDETIQRMDAIIRERGDVIAYLQKTLDEVLNSRSWRITRPLRFFGGRLFRRKV</sequence>
<dbReference type="CDD" id="cd02440">
    <property type="entry name" value="AdoMet_MTases"/>
    <property type="match status" value="1"/>
</dbReference>
<keyword evidence="2" id="KW-0808">Transferase</keyword>
<dbReference type="GO" id="GO:0008168">
    <property type="term" value="F:methyltransferase activity"/>
    <property type="evidence" value="ECO:0007669"/>
    <property type="project" value="UniProtKB-KW"/>
</dbReference>
<dbReference type="Proteomes" id="UP001232156">
    <property type="component" value="Unassembled WGS sequence"/>
</dbReference>
<evidence type="ECO:0000313" key="3">
    <source>
        <dbReference type="Proteomes" id="UP001232156"/>
    </source>
</evidence>
<protein>
    <submittedName>
        <fullName evidence="2">Methyltransferase</fullName>
    </submittedName>
</protein>
<dbReference type="InterPro" id="IPR013217">
    <property type="entry name" value="Methyltransf_12"/>
</dbReference>
<keyword evidence="3" id="KW-1185">Reference proteome</keyword>
<dbReference type="Gene3D" id="3.40.50.150">
    <property type="entry name" value="Vaccinia Virus protein VP39"/>
    <property type="match status" value="1"/>
</dbReference>
<feature type="domain" description="Methyltransferase type 12" evidence="1">
    <location>
        <begin position="79"/>
        <end position="177"/>
    </location>
</feature>
<dbReference type="InterPro" id="IPR029063">
    <property type="entry name" value="SAM-dependent_MTases_sf"/>
</dbReference>
<organism evidence="2 3">
    <name type="scientific">Yanghanlia caeni</name>
    <dbReference type="NCBI Taxonomy" id="3064283"/>
    <lineage>
        <taxon>Bacteria</taxon>
        <taxon>Pseudomonadati</taxon>
        <taxon>Pseudomonadota</taxon>
        <taxon>Betaproteobacteria</taxon>
        <taxon>Burkholderiales</taxon>
        <taxon>Alcaligenaceae</taxon>
        <taxon>Yanghanlia</taxon>
    </lineage>
</organism>
<dbReference type="GO" id="GO:0032259">
    <property type="term" value="P:methylation"/>
    <property type="evidence" value="ECO:0007669"/>
    <property type="project" value="UniProtKB-KW"/>
</dbReference>
<evidence type="ECO:0000313" key="2">
    <source>
        <dbReference type="EMBL" id="MDR4125520.1"/>
    </source>
</evidence>
<dbReference type="Pfam" id="PF08242">
    <property type="entry name" value="Methyltransf_12"/>
    <property type="match status" value="1"/>
</dbReference>
<dbReference type="PANTHER" id="PTHR43861">
    <property type="entry name" value="TRANS-ACONITATE 2-METHYLTRANSFERASE-RELATED"/>
    <property type="match status" value="1"/>
</dbReference>
<name>A0ABU1D563_9BURK</name>
<dbReference type="EMBL" id="JAUZQE010000010">
    <property type="protein sequence ID" value="MDR4125520.1"/>
    <property type="molecule type" value="Genomic_DNA"/>
</dbReference>
<accession>A0ABU1D563</accession>